<dbReference type="EMBL" id="JAQQWL010000013">
    <property type="protein sequence ID" value="KAK8043097.1"/>
    <property type="molecule type" value="Genomic_DNA"/>
</dbReference>
<feature type="compositionally biased region" description="Low complexity" evidence="1">
    <location>
        <begin position="246"/>
        <end position="258"/>
    </location>
</feature>
<proteinExistence type="predicted"/>
<feature type="region of interest" description="Disordered" evidence="1">
    <location>
        <begin position="240"/>
        <end position="301"/>
    </location>
</feature>
<reference evidence="2 3" key="1">
    <citation type="submission" date="2023-01" db="EMBL/GenBank/DDBJ databases">
        <title>Analysis of 21 Apiospora genomes using comparative genomics revels a genus with tremendous synthesis potential of carbohydrate active enzymes and secondary metabolites.</title>
        <authorList>
            <person name="Sorensen T."/>
        </authorList>
    </citation>
    <scope>NUCLEOTIDE SEQUENCE [LARGE SCALE GENOMIC DNA]</scope>
    <source>
        <strain evidence="2 3">CBS 135458</strain>
    </source>
</reference>
<feature type="compositionally biased region" description="Basic and acidic residues" evidence="1">
    <location>
        <begin position="262"/>
        <end position="276"/>
    </location>
</feature>
<evidence type="ECO:0000313" key="3">
    <source>
        <dbReference type="Proteomes" id="UP001480595"/>
    </source>
</evidence>
<evidence type="ECO:0000313" key="2">
    <source>
        <dbReference type="EMBL" id="KAK8043097.1"/>
    </source>
</evidence>
<dbReference type="GeneID" id="92098052"/>
<gene>
    <name evidence="2" type="ORF">PG994_013580</name>
</gene>
<dbReference type="RefSeq" id="XP_066709950.1">
    <property type="nucleotide sequence ID" value="XM_066864989.1"/>
</dbReference>
<feature type="compositionally biased region" description="Polar residues" evidence="1">
    <location>
        <begin position="277"/>
        <end position="295"/>
    </location>
</feature>
<feature type="region of interest" description="Disordered" evidence="1">
    <location>
        <begin position="330"/>
        <end position="375"/>
    </location>
</feature>
<dbReference type="Proteomes" id="UP001480595">
    <property type="component" value="Unassembled WGS sequence"/>
</dbReference>
<organism evidence="2 3">
    <name type="scientific">Apiospora phragmitis</name>
    <dbReference type="NCBI Taxonomy" id="2905665"/>
    <lineage>
        <taxon>Eukaryota</taxon>
        <taxon>Fungi</taxon>
        <taxon>Dikarya</taxon>
        <taxon>Ascomycota</taxon>
        <taxon>Pezizomycotina</taxon>
        <taxon>Sordariomycetes</taxon>
        <taxon>Xylariomycetidae</taxon>
        <taxon>Amphisphaeriales</taxon>
        <taxon>Apiosporaceae</taxon>
        <taxon>Apiospora</taxon>
    </lineage>
</organism>
<evidence type="ECO:0000256" key="1">
    <source>
        <dbReference type="SAM" id="MobiDB-lite"/>
    </source>
</evidence>
<sequence>MIPAQVSTVVLGLGKRLRRPQPPWATPISRSGAMTKTRSPGGGPDESPEVQSYLQNYFYDKGRGWRLHRLCDSCSATGASADTCVVAYSKKCDQCRDKRWGQKCEWSTYKAAKAALKKREEALTEEERLAERRKRLAMLSEAHVKWAKEKRHRDADTEKEGQRERWREEQRRRPIVQSSVYQPGAPFAHTDETLGTGAGVFSSYDSQPAASDLGYQLPVNTGSVADASYWPTAPAEDVETLDHDGTSYTRSSYSTASSLPDEVYRSRPLTKFEQRARSNASGGRLRSATNSSGTSPRVDPPIFMWTENGPMTSRPGATCRPGLPLPSWKGAADLLLDPPGPSQAISTATITPREPRPGPTAEQVQQYIDQHLQPH</sequence>
<keyword evidence="3" id="KW-1185">Reference proteome</keyword>
<feature type="region of interest" description="Disordered" evidence="1">
    <location>
        <begin position="150"/>
        <end position="171"/>
    </location>
</feature>
<feature type="region of interest" description="Disordered" evidence="1">
    <location>
        <begin position="20"/>
        <end position="49"/>
    </location>
</feature>
<feature type="compositionally biased region" description="Polar residues" evidence="1">
    <location>
        <begin position="28"/>
        <end position="38"/>
    </location>
</feature>
<accession>A0ABR1T915</accession>
<comment type="caution">
    <text evidence="2">The sequence shown here is derived from an EMBL/GenBank/DDBJ whole genome shotgun (WGS) entry which is preliminary data.</text>
</comment>
<protein>
    <submittedName>
        <fullName evidence="2">Uncharacterized protein</fullName>
    </submittedName>
</protein>
<name>A0ABR1T915_9PEZI</name>